<keyword evidence="2" id="KW-1185">Reference proteome</keyword>
<dbReference type="EMBL" id="PYMC01000005">
    <property type="protein sequence ID" value="PSW05354.1"/>
    <property type="molecule type" value="Genomic_DNA"/>
</dbReference>
<gene>
    <name evidence="1" type="ORF">C9I89_08825</name>
</gene>
<dbReference type="Proteomes" id="UP000240904">
    <property type="component" value="Unassembled WGS sequence"/>
</dbReference>
<accession>A0A2T3MZF3</accession>
<dbReference type="AlphaFoldDB" id="A0A2T3MZF3"/>
<proteinExistence type="predicted"/>
<reference evidence="1 2" key="1">
    <citation type="submission" date="2018-03" db="EMBL/GenBank/DDBJ databases">
        <title>Whole genome sequencing of Histamine producing bacteria.</title>
        <authorList>
            <person name="Butler K."/>
        </authorList>
    </citation>
    <scope>NUCLEOTIDE SEQUENCE [LARGE SCALE GENOMIC DNA]</scope>
    <source>
        <strain evidence="1 2">DSM 16190</strain>
    </source>
</reference>
<comment type="caution">
    <text evidence="1">The sequence shown here is derived from an EMBL/GenBank/DDBJ whole genome shotgun (WGS) entry which is preliminary data.</text>
</comment>
<organism evidence="1 2">
    <name type="scientific">Photobacterium lipolyticum</name>
    <dbReference type="NCBI Taxonomy" id="266810"/>
    <lineage>
        <taxon>Bacteria</taxon>
        <taxon>Pseudomonadati</taxon>
        <taxon>Pseudomonadota</taxon>
        <taxon>Gammaproteobacteria</taxon>
        <taxon>Vibrionales</taxon>
        <taxon>Vibrionaceae</taxon>
        <taxon>Photobacterium</taxon>
    </lineage>
</organism>
<protein>
    <submittedName>
        <fullName evidence="1">Uncharacterized protein</fullName>
    </submittedName>
</protein>
<evidence type="ECO:0000313" key="1">
    <source>
        <dbReference type="EMBL" id="PSW05354.1"/>
    </source>
</evidence>
<sequence length="110" mass="12796">MWLINYSVLMAIIIELSIPLSYASEQEQSLLCTVDNSDNAFLYYPEHLIFATPHYLIFQNDEGQVITHVDISTQIFVRVKHTTNPFKEKPQMLLGYCEKVREALSTWLLD</sequence>
<evidence type="ECO:0000313" key="2">
    <source>
        <dbReference type="Proteomes" id="UP000240904"/>
    </source>
</evidence>
<name>A0A2T3MZF3_9GAMM</name>